<dbReference type="PANTHER" id="PTHR43792:SF1">
    <property type="entry name" value="N-ACETYLTRANSFERASE DOMAIN-CONTAINING PROTEIN"/>
    <property type="match status" value="1"/>
</dbReference>
<evidence type="ECO:0000313" key="3">
    <source>
        <dbReference type="Proteomes" id="UP001305521"/>
    </source>
</evidence>
<dbReference type="Pfam" id="PF13302">
    <property type="entry name" value="Acetyltransf_3"/>
    <property type="match status" value="1"/>
</dbReference>
<organism evidence="2 3">
    <name type="scientific">Sediminicoccus rosea</name>
    <dbReference type="NCBI Taxonomy" id="1225128"/>
    <lineage>
        <taxon>Bacteria</taxon>
        <taxon>Pseudomonadati</taxon>
        <taxon>Pseudomonadota</taxon>
        <taxon>Alphaproteobacteria</taxon>
        <taxon>Acetobacterales</taxon>
        <taxon>Roseomonadaceae</taxon>
        <taxon>Sediminicoccus</taxon>
    </lineage>
</organism>
<dbReference type="EMBL" id="CP137852">
    <property type="protein sequence ID" value="WPB82920.1"/>
    <property type="molecule type" value="Genomic_DNA"/>
</dbReference>
<gene>
    <name evidence="2" type="ORF">R9Z33_12470</name>
</gene>
<proteinExistence type="predicted"/>
<dbReference type="InterPro" id="IPR051531">
    <property type="entry name" value="N-acetyltransferase"/>
</dbReference>
<keyword evidence="3" id="KW-1185">Reference proteome</keyword>
<evidence type="ECO:0000259" key="1">
    <source>
        <dbReference type="PROSITE" id="PS51186"/>
    </source>
</evidence>
<dbReference type="Proteomes" id="UP001305521">
    <property type="component" value="Chromosome"/>
</dbReference>
<dbReference type="SUPFAM" id="SSF55729">
    <property type="entry name" value="Acyl-CoA N-acyltransferases (Nat)"/>
    <property type="match status" value="1"/>
</dbReference>
<dbReference type="PROSITE" id="PS51186">
    <property type="entry name" value="GNAT"/>
    <property type="match status" value="1"/>
</dbReference>
<sequence length="166" mass="18765">MTPILTSERLTLREFRAEDFEPFADFWGSEASRFVGGPCTRADAWRRMAMYAGHRVLRGYGIWAVELTGEGSVVGQAGLWFPEAWPEPEIHWTLFPAHQGRGYATEAARAIRRHARDDLGFTRLVSCIEPANEASVRVALRLGATREGSVTVPPRVMDLYRHNMDF</sequence>
<dbReference type="RefSeq" id="WP_318646902.1">
    <property type="nucleotide sequence ID" value="NZ_CP137852.1"/>
</dbReference>
<protein>
    <submittedName>
        <fullName evidence="2">GNAT family N-acetyltransferase</fullName>
    </submittedName>
</protein>
<reference evidence="2 3" key="1">
    <citation type="submission" date="2023-11" db="EMBL/GenBank/DDBJ databases">
        <title>Arctic aerobic anoxygenic photoheterotroph Sediminicoccus rosea KRV36 adapts its photosynthesis to long days of polar summer.</title>
        <authorList>
            <person name="Tomasch J."/>
            <person name="Kopejtka K."/>
            <person name="Bily T."/>
            <person name="Gardiner A.T."/>
            <person name="Gardian Z."/>
            <person name="Shivaramu S."/>
            <person name="Koblizek M."/>
            <person name="Engelhardt F."/>
            <person name="Kaftan D."/>
        </authorList>
    </citation>
    <scope>NUCLEOTIDE SEQUENCE [LARGE SCALE GENOMIC DNA]</scope>
    <source>
        <strain evidence="2 3">R-30</strain>
    </source>
</reference>
<name>A0ABZ0PB53_9PROT</name>
<accession>A0ABZ0PB53</accession>
<dbReference type="PANTHER" id="PTHR43792">
    <property type="entry name" value="GNAT FAMILY, PUTATIVE (AFU_ORTHOLOGUE AFUA_3G00765)-RELATED-RELATED"/>
    <property type="match status" value="1"/>
</dbReference>
<dbReference type="InterPro" id="IPR016181">
    <property type="entry name" value="Acyl_CoA_acyltransferase"/>
</dbReference>
<dbReference type="Gene3D" id="3.40.630.30">
    <property type="match status" value="1"/>
</dbReference>
<feature type="domain" description="N-acetyltransferase" evidence="1">
    <location>
        <begin position="10"/>
        <end position="165"/>
    </location>
</feature>
<dbReference type="InterPro" id="IPR000182">
    <property type="entry name" value="GNAT_dom"/>
</dbReference>
<evidence type="ECO:0000313" key="2">
    <source>
        <dbReference type="EMBL" id="WPB82920.1"/>
    </source>
</evidence>